<dbReference type="STRING" id="521011.Mpal_0326"/>
<protein>
    <submittedName>
        <fullName evidence="1">Uncharacterized protein</fullName>
    </submittedName>
</protein>
<gene>
    <name evidence="1" type="ordered locus">Mpal_0326</name>
</gene>
<dbReference type="RefSeq" id="WP_012617027.1">
    <property type="nucleotide sequence ID" value="NC_011832.1"/>
</dbReference>
<reference evidence="1 2" key="1">
    <citation type="journal article" date="2015" name="Genome Announc.">
        <title>Complete Genome Sequence of Methanosphaerula palustris E1-9CT, a Hydrogenotrophic Methanogen Isolated from a Minerotrophic Fen Peatland.</title>
        <authorList>
            <person name="Cadillo-Quiroz H."/>
            <person name="Browne P."/>
            <person name="Kyrpides N."/>
            <person name="Woyke T."/>
            <person name="Goodwin L."/>
            <person name="Detter C."/>
            <person name="Yavitt J.B."/>
            <person name="Zinder S.H."/>
        </authorList>
    </citation>
    <scope>NUCLEOTIDE SEQUENCE [LARGE SCALE GENOMIC DNA]</scope>
    <source>
        <strain evidence="2">ATCC BAA-1556 / DSM 19958 / E1-9c</strain>
    </source>
</reference>
<name>B8GJQ4_METPE</name>
<dbReference type="OrthoDB" id="116801at2157"/>
<organism evidence="1 2">
    <name type="scientific">Methanosphaerula palustris (strain ATCC BAA-1556 / DSM 19958 / E1-9c)</name>
    <dbReference type="NCBI Taxonomy" id="521011"/>
    <lineage>
        <taxon>Archaea</taxon>
        <taxon>Methanobacteriati</taxon>
        <taxon>Methanobacteriota</taxon>
        <taxon>Stenosarchaea group</taxon>
        <taxon>Methanomicrobia</taxon>
        <taxon>Methanomicrobiales</taxon>
        <taxon>Methanoregulaceae</taxon>
        <taxon>Methanosphaerula</taxon>
    </lineage>
</organism>
<dbReference type="Proteomes" id="UP000002457">
    <property type="component" value="Chromosome"/>
</dbReference>
<evidence type="ECO:0000313" key="1">
    <source>
        <dbReference type="EMBL" id="ACL15708.1"/>
    </source>
</evidence>
<proteinExistence type="predicted"/>
<keyword evidence="2" id="KW-1185">Reference proteome</keyword>
<dbReference type="AlphaFoldDB" id="B8GJQ4"/>
<sequence>MICTHPISHSLERLIALTEQVLEIEITIKRLKETPYRGMLLDPYTYGTYEPVILVSTDYLGMLKDFVIAKHCLTLLLKGSAFNTGNLKVLSYNEESAYHGMKQIYLDILKEDSESGRKIETTKLIRILFQLYTHFYETCAEVPWDIVVNRWLYQHCPKMRKAQMYYLIKEGKRDMAALLQFKESLPKKFFVMNKAMFYARDLYLADALPSEDLMPVKNIPQMQKFDHLEVKEMLTTRWTKSSWYKTKLVGDQMKRILEENVLSDNENLKDAAYFTGIFNQGVAVTDLWCSFMHMENWFTWASPEVHRVTDGRKEEIETSALQEIFGDLI</sequence>
<dbReference type="GeneID" id="7272627"/>
<dbReference type="KEGG" id="mpl:Mpal_0326"/>
<dbReference type="eggNOG" id="arCOG08218">
    <property type="taxonomic scope" value="Archaea"/>
</dbReference>
<dbReference type="HOGENOM" id="CLU_851560_0_0_2"/>
<dbReference type="EMBL" id="CP001338">
    <property type="protein sequence ID" value="ACL15708.1"/>
    <property type="molecule type" value="Genomic_DNA"/>
</dbReference>
<accession>B8GJQ4</accession>
<evidence type="ECO:0000313" key="2">
    <source>
        <dbReference type="Proteomes" id="UP000002457"/>
    </source>
</evidence>